<dbReference type="GO" id="GO:0016491">
    <property type="term" value="F:oxidoreductase activity"/>
    <property type="evidence" value="ECO:0007669"/>
    <property type="project" value="UniProtKB-KW"/>
</dbReference>
<dbReference type="InterPro" id="IPR002347">
    <property type="entry name" value="SDR_fam"/>
</dbReference>
<protein>
    <recommendedName>
        <fullName evidence="5">Short-chain dehydrogenase</fullName>
    </recommendedName>
</protein>
<gene>
    <name evidence="3" type="ORF">BI198_02975</name>
</gene>
<accession>A0A1E7Q3G0</accession>
<dbReference type="FunFam" id="3.40.50.720:FF:000084">
    <property type="entry name" value="Short-chain dehydrogenase reductase"/>
    <property type="match status" value="1"/>
</dbReference>
<dbReference type="Gene3D" id="3.40.50.720">
    <property type="entry name" value="NAD(P)-binding Rossmann-like Domain"/>
    <property type="match status" value="1"/>
</dbReference>
<keyword evidence="2" id="KW-0560">Oxidoreductase</keyword>
<dbReference type="PANTHER" id="PTHR43180:SF33">
    <property type="entry name" value="15-HYDROXYPROSTAGLANDIN DEHYDROGENASE [NAD(+)]-LIKE"/>
    <property type="match status" value="1"/>
</dbReference>
<dbReference type="PRINTS" id="PR00081">
    <property type="entry name" value="GDHRDH"/>
</dbReference>
<dbReference type="InterPro" id="IPR036291">
    <property type="entry name" value="NAD(P)-bd_dom_sf"/>
</dbReference>
<dbReference type="PROSITE" id="PS00061">
    <property type="entry name" value="ADH_SHORT"/>
    <property type="match status" value="1"/>
</dbReference>
<dbReference type="InterPro" id="IPR020904">
    <property type="entry name" value="Sc_DH/Rdtase_CS"/>
</dbReference>
<dbReference type="PRINTS" id="PR00080">
    <property type="entry name" value="SDRFAMILY"/>
</dbReference>
<organism evidence="3 4">
    <name type="scientific">Rheinheimera salexigens</name>
    <dbReference type="NCBI Taxonomy" id="1628148"/>
    <lineage>
        <taxon>Bacteria</taxon>
        <taxon>Pseudomonadati</taxon>
        <taxon>Pseudomonadota</taxon>
        <taxon>Gammaproteobacteria</taxon>
        <taxon>Chromatiales</taxon>
        <taxon>Chromatiaceae</taxon>
        <taxon>Rheinheimera</taxon>
    </lineage>
</organism>
<dbReference type="OrthoDB" id="5801166at2"/>
<dbReference type="PANTHER" id="PTHR43180">
    <property type="entry name" value="3-OXOACYL-(ACYL-CARRIER-PROTEIN) REDUCTASE (AFU_ORTHOLOGUE AFUA_6G11210)"/>
    <property type="match status" value="1"/>
</dbReference>
<comment type="caution">
    <text evidence="3">The sequence shown here is derived from an EMBL/GenBank/DDBJ whole genome shotgun (WGS) entry which is preliminary data.</text>
</comment>
<dbReference type="Pfam" id="PF13561">
    <property type="entry name" value="adh_short_C2"/>
    <property type="match status" value="1"/>
</dbReference>
<dbReference type="SUPFAM" id="SSF51735">
    <property type="entry name" value="NAD(P)-binding Rossmann-fold domains"/>
    <property type="match status" value="1"/>
</dbReference>
<dbReference type="STRING" id="1628148.BI198_02975"/>
<reference evidence="4" key="1">
    <citation type="submission" date="2016-09" db="EMBL/GenBank/DDBJ databases">
        <authorList>
            <person name="Wan X."/>
            <person name="Hou S."/>
        </authorList>
    </citation>
    <scope>NUCLEOTIDE SEQUENCE [LARGE SCALE GENOMIC DNA]</scope>
    <source>
        <strain evidence="4">KH87</strain>
    </source>
</reference>
<sequence length="253" mass="26746">MRLKNKVAIITGGAKGFGAAMVRLFVAQGAKVILADIDSENGQAIAAELGENCLFMRCDHCDKANNELVVKTAVDTWGGIDILINNAGIGWTGDFIDADDEVLQRLMTINLTGQWNLTQAALPELRKSAKNNANGTALLFTSSGLGLYGVTKSSAYTVSKHAVIGLMRSLAAELGPENIRVNAICPGIADTNLARSTTAWGDVDQVLSKLAENTPLRKLAEPIDIANAALFLASDEGRMVHCVALRVDGGAHT</sequence>
<keyword evidence="4" id="KW-1185">Reference proteome</keyword>
<name>A0A1E7Q3G0_9GAMM</name>
<evidence type="ECO:0000256" key="1">
    <source>
        <dbReference type="ARBA" id="ARBA00006484"/>
    </source>
</evidence>
<comment type="similarity">
    <text evidence="1">Belongs to the short-chain dehydrogenases/reductases (SDR) family.</text>
</comment>
<dbReference type="AlphaFoldDB" id="A0A1E7Q3G0"/>
<dbReference type="Proteomes" id="UP000242258">
    <property type="component" value="Unassembled WGS sequence"/>
</dbReference>
<evidence type="ECO:0000313" key="3">
    <source>
        <dbReference type="EMBL" id="OEY68650.1"/>
    </source>
</evidence>
<proteinExistence type="inferred from homology"/>
<evidence type="ECO:0000313" key="4">
    <source>
        <dbReference type="Proteomes" id="UP000242258"/>
    </source>
</evidence>
<dbReference type="CDD" id="cd05233">
    <property type="entry name" value="SDR_c"/>
    <property type="match status" value="1"/>
</dbReference>
<evidence type="ECO:0000256" key="2">
    <source>
        <dbReference type="ARBA" id="ARBA00023002"/>
    </source>
</evidence>
<dbReference type="RefSeq" id="WP_070048217.1">
    <property type="nucleotide sequence ID" value="NZ_CBCSDO010000001.1"/>
</dbReference>
<dbReference type="EMBL" id="MKEK01000001">
    <property type="protein sequence ID" value="OEY68650.1"/>
    <property type="molecule type" value="Genomic_DNA"/>
</dbReference>
<evidence type="ECO:0008006" key="5">
    <source>
        <dbReference type="Google" id="ProtNLM"/>
    </source>
</evidence>
<dbReference type="NCBIfam" id="NF005559">
    <property type="entry name" value="PRK07231.1"/>
    <property type="match status" value="1"/>
</dbReference>